<evidence type="ECO:0000256" key="11">
    <source>
        <dbReference type="ARBA" id="ARBA00023277"/>
    </source>
</evidence>
<dbReference type="CDD" id="cd01174">
    <property type="entry name" value="ribokinase"/>
    <property type="match status" value="1"/>
</dbReference>
<feature type="binding site" evidence="12">
    <location>
        <position position="287"/>
    </location>
    <ligand>
        <name>K(+)</name>
        <dbReference type="ChEBI" id="CHEBI:29103"/>
    </ligand>
</feature>
<feature type="binding site" evidence="12">
    <location>
        <position position="284"/>
    </location>
    <ligand>
        <name>K(+)</name>
        <dbReference type="ChEBI" id="CHEBI:29103"/>
    </ligand>
</feature>
<comment type="subunit">
    <text evidence="12">Homodimer.</text>
</comment>
<keyword evidence="13" id="KW-0423">Lactose metabolism</keyword>
<dbReference type="Pfam" id="PF00294">
    <property type="entry name" value="PfkB"/>
    <property type="match status" value="1"/>
</dbReference>
<dbReference type="SUPFAM" id="SSF53613">
    <property type="entry name" value="Ribokinase-like"/>
    <property type="match status" value="1"/>
</dbReference>
<comment type="similarity">
    <text evidence="12">Belongs to the carbohydrate kinase PfkB family. Ribokinase subfamily.</text>
</comment>
<dbReference type="PANTHER" id="PTHR10584:SF166">
    <property type="entry name" value="RIBOKINASE"/>
    <property type="match status" value="1"/>
</dbReference>
<feature type="binding site" evidence="12">
    <location>
        <begin position="253"/>
        <end position="254"/>
    </location>
    <ligand>
        <name>ATP</name>
        <dbReference type="ChEBI" id="CHEBI:30616"/>
    </ligand>
</feature>
<evidence type="ECO:0000313" key="15">
    <source>
        <dbReference type="EMBL" id="HIU33476.1"/>
    </source>
</evidence>
<evidence type="ECO:0000256" key="13">
    <source>
        <dbReference type="PIRNR" id="PIRNR000535"/>
    </source>
</evidence>
<name>A0A9D1LC75_9FIRM</name>
<comment type="pathway">
    <text evidence="12">Carbohydrate metabolism; D-ribose degradation; D-ribose 5-phosphate from beta-D-ribopyranose: step 2/2.</text>
</comment>
<evidence type="ECO:0000256" key="7">
    <source>
        <dbReference type="ARBA" id="ARBA00022777"/>
    </source>
</evidence>
<comment type="pathway">
    <text evidence="13">Carbohydrate metabolism; D-tagatose 6-phosphate degradation; D-glyceraldehyde 3-phosphate and glycerone phosphate from D-tagatose 6-phosphate: step 1/2.</text>
</comment>
<feature type="binding site" evidence="12">
    <location>
        <position position="289"/>
    </location>
    <ligand>
        <name>K(+)</name>
        <dbReference type="ChEBI" id="CHEBI:29103"/>
    </ligand>
</feature>
<evidence type="ECO:0000259" key="14">
    <source>
        <dbReference type="PROSITE" id="PS50206"/>
    </source>
</evidence>
<comment type="catalytic activity">
    <reaction evidence="13">
        <text>D-tagatofuranose 6-phosphate + ATP = D-tagatofuranose 1,6-bisphosphate + ADP + H(+)</text>
        <dbReference type="Rhea" id="RHEA:12420"/>
        <dbReference type="ChEBI" id="CHEBI:15378"/>
        <dbReference type="ChEBI" id="CHEBI:30616"/>
        <dbReference type="ChEBI" id="CHEBI:58694"/>
        <dbReference type="ChEBI" id="CHEBI:58695"/>
        <dbReference type="ChEBI" id="CHEBI:456216"/>
        <dbReference type="EC" id="2.7.1.144"/>
    </reaction>
</comment>
<dbReference type="Gene3D" id="3.40.1190.20">
    <property type="match status" value="1"/>
</dbReference>
<evidence type="ECO:0000256" key="12">
    <source>
        <dbReference type="HAMAP-Rule" id="MF_01987"/>
    </source>
</evidence>
<feature type="binding site" evidence="12">
    <location>
        <position position="254"/>
    </location>
    <ligand>
        <name>substrate</name>
    </ligand>
</feature>
<comment type="caution">
    <text evidence="15">The sequence shown here is derived from an EMBL/GenBank/DDBJ whole genome shotgun (WGS) entry which is preliminary data.</text>
</comment>
<evidence type="ECO:0000256" key="6">
    <source>
        <dbReference type="ARBA" id="ARBA00022741"/>
    </source>
</evidence>
<keyword evidence="6 12" id="KW-0547">Nucleotide-binding</keyword>
<feature type="binding site" evidence="12">
    <location>
        <position position="250"/>
    </location>
    <ligand>
        <name>K(+)</name>
        <dbReference type="ChEBI" id="CHEBI:29103"/>
    </ligand>
</feature>
<evidence type="ECO:0000256" key="3">
    <source>
        <dbReference type="ARBA" id="ARBA00016943"/>
    </source>
</evidence>
<keyword evidence="11 12" id="KW-0119">Carbohydrate metabolism</keyword>
<organism evidence="15 16">
    <name type="scientific">Candidatus Pullichristensenella excrementigallinarum</name>
    <dbReference type="NCBI Taxonomy" id="2840907"/>
    <lineage>
        <taxon>Bacteria</taxon>
        <taxon>Bacillati</taxon>
        <taxon>Bacillota</taxon>
        <taxon>Clostridia</taxon>
        <taxon>Candidatus Pullichristensenella</taxon>
    </lineage>
</organism>
<evidence type="ECO:0000256" key="10">
    <source>
        <dbReference type="ARBA" id="ARBA00022958"/>
    </source>
</evidence>
<dbReference type="PROSITE" id="PS50206">
    <property type="entry name" value="RHODANESE_3"/>
    <property type="match status" value="1"/>
</dbReference>
<feature type="binding site" evidence="12">
    <location>
        <position position="293"/>
    </location>
    <ligand>
        <name>K(+)</name>
        <dbReference type="ChEBI" id="CHEBI:29103"/>
    </ligand>
</feature>
<dbReference type="GO" id="GO:0005829">
    <property type="term" value="C:cytosol"/>
    <property type="evidence" value="ECO:0007669"/>
    <property type="project" value="TreeGrafter"/>
</dbReference>
<keyword evidence="5 12" id="KW-0479">Metal-binding</keyword>
<dbReference type="GO" id="GO:0019303">
    <property type="term" value="P:D-ribose catabolic process"/>
    <property type="evidence" value="ECO:0007669"/>
    <property type="project" value="UniProtKB-UniRule"/>
</dbReference>
<gene>
    <name evidence="12 15" type="primary">rbsK</name>
    <name evidence="15" type="ORF">IAB02_02850</name>
</gene>
<dbReference type="GO" id="GO:0046872">
    <property type="term" value="F:metal ion binding"/>
    <property type="evidence" value="ECO:0007669"/>
    <property type="project" value="UniProtKB-KW"/>
</dbReference>
<dbReference type="HAMAP" id="MF_01987">
    <property type="entry name" value="Ribokinase"/>
    <property type="match status" value="1"/>
</dbReference>
<dbReference type="PROSITE" id="PS00584">
    <property type="entry name" value="PFKB_KINASES_2"/>
    <property type="match status" value="1"/>
</dbReference>
<evidence type="ECO:0000256" key="4">
    <source>
        <dbReference type="ARBA" id="ARBA00022679"/>
    </source>
</evidence>
<comment type="activity regulation">
    <text evidence="12">Activated by a monovalent cation that binds near, but not in, the active site. The most likely occupant of the site in vivo is potassium. Ion binding induces a conformational change that may alter substrate affinity.</text>
</comment>
<comment type="cofactor">
    <cofactor evidence="12">
        <name>Mg(2+)</name>
        <dbReference type="ChEBI" id="CHEBI:18420"/>
    </cofactor>
    <text evidence="12">Requires a divalent cation, most likely magnesium in vivo, as an electrophilic catalyst to aid phosphoryl group transfer. It is the chelate of the metal and the nucleotide that is the actual substrate.</text>
</comment>
<comment type="caution">
    <text evidence="12">Lacks conserved residue(s) required for the propagation of feature annotation.</text>
</comment>
<feature type="binding site" evidence="12">
    <location>
        <position position="186"/>
    </location>
    <ligand>
        <name>ATP</name>
        <dbReference type="ChEBI" id="CHEBI:30616"/>
    </ligand>
</feature>
<evidence type="ECO:0000256" key="1">
    <source>
        <dbReference type="ARBA" id="ARBA00005380"/>
    </source>
</evidence>
<evidence type="ECO:0000256" key="8">
    <source>
        <dbReference type="ARBA" id="ARBA00022840"/>
    </source>
</evidence>
<feature type="binding site" evidence="12">
    <location>
        <position position="248"/>
    </location>
    <ligand>
        <name>K(+)</name>
        <dbReference type="ChEBI" id="CHEBI:29103"/>
    </ligand>
</feature>
<dbReference type="InterPro" id="IPR011877">
    <property type="entry name" value="Ribokinase"/>
</dbReference>
<comment type="similarity">
    <text evidence="13">Belongs to the carbohydrate kinase PfkB family. LacC subfamily.</text>
</comment>
<dbReference type="InterPro" id="IPR002173">
    <property type="entry name" value="Carboh/pur_kinase_PfkB_CS"/>
</dbReference>
<dbReference type="InterPro" id="IPR029056">
    <property type="entry name" value="Ribokinase-like"/>
</dbReference>
<dbReference type="Proteomes" id="UP000824072">
    <property type="component" value="Unassembled WGS sequence"/>
</dbReference>
<dbReference type="EMBL" id="DVMU01000062">
    <property type="protein sequence ID" value="HIU33476.1"/>
    <property type="molecule type" value="Genomic_DNA"/>
</dbReference>
<reference evidence="15" key="1">
    <citation type="submission" date="2020-10" db="EMBL/GenBank/DDBJ databases">
        <authorList>
            <person name="Gilroy R."/>
        </authorList>
    </citation>
    <scope>NUCLEOTIDE SEQUENCE</scope>
    <source>
        <strain evidence="15">ChiHcec3-11533</strain>
    </source>
</reference>
<reference evidence="15" key="2">
    <citation type="journal article" date="2021" name="PeerJ">
        <title>Extensive microbial diversity within the chicken gut microbiome revealed by metagenomics and culture.</title>
        <authorList>
            <person name="Gilroy R."/>
            <person name="Ravi A."/>
            <person name="Getino M."/>
            <person name="Pursley I."/>
            <person name="Horton D.L."/>
            <person name="Alikhan N.F."/>
            <person name="Baker D."/>
            <person name="Gharbi K."/>
            <person name="Hall N."/>
            <person name="Watson M."/>
            <person name="Adriaenssens E.M."/>
            <person name="Foster-Nyarko E."/>
            <person name="Jarju S."/>
            <person name="Secka A."/>
            <person name="Antonio M."/>
            <person name="Oren A."/>
            <person name="Chaudhuri R.R."/>
            <person name="La Ragione R."/>
            <person name="Hildebrand F."/>
            <person name="Pallen M.J."/>
        </authorList>
    </citation>
    <scope>NUCLEOTIDE SEQUENCE</scope>
    <source>
        <strain evidence="15">ChiHcec3-11533</strain>
    </source>
</reference>
<comment type="similarity">
    <text evidence="1">Belongs to the carbohydrate kinase pfkB family.</text>
</comment>
<evidence type="ECO:0000256" key="9">
    <source>
        <dbReference type="ARBA" id="ARBA00022842"/>
    </source>
</evidence>
<comment type="subcellular location">
    <subcellularLocation>
        <location evidence="12">Cytoplasm</location>
    </subcellularLocation>
</comment>
<feature type="active site" description="Proton acceptor" evidence="12">
    <location>
        <position position="254"/>
    </location>
</feature>
<protein>
    <recommendedName>
        <fullName evidence="3 12">Ribokinase</fullName>
        <shortName evidence="12">RK</shortName>
        <ecNumber evidence="2 12">2.7.1.15</ecNumber>
    </recommendedName>
</protein>
<feature type="domain" description="Rhodanese" evidence="14">
    <location>
        <begin position="204"/>
        <end position="238"/>
    </location>
</feature>
<feature type="binding site" evidence="12">
    <location>
        <position position="278"/>
    </location>
    <ligand>
        <name>ATP</name>
        <dbReference type="ChEBI" id="CHEBI:30616"/>
    </ligand>
</feature>
<evidence type="ECO:0000256" key="5">
    <source>
        <dbReference type="ARBA" id="ARBA00022723"/>
    </source>
</evidence>
<dbReference type="InterPro" id="IPR017583">
    <property type="entry name" value="Tagatose/fructose_Pkinase"/>
</dbReference>
<sequence>MQKGVVMFGSFVVDLTTRQKGLPLPGQTIIGSSFQMGPGGKGSNQAVAAHRAGAEVTLITKIGKDAFSNVALDFYRKEGISAEHVLVAEEESTGIALIMVDEDGGQNEIVVVPAACMHIAPEDIEKSRSAIESAKILLVQMEINLDALCRIIEIAHQAGVFVILNPAPAARIPDAVLAMVDVVTPNETEAEALTGVAVRSEADARRAAAYFLDRGVKNVVITLGEMGAFATDGKKSETLSRIPVEAIDSTGAGDAFNGGFAAALAEGKDLFAALRFGNATGALSVTKHGTAPSMPRREEILAVYRENYGEWVEK</sequence>
<keyword evidence="8 12" id="KW-0067">ATP-binding</keyword>
<feature type="binding site" evidence="12">
    <location>
        <begin position="40"/>
        <end position="44"/>
    </location>
    <ligand>
        <name>substrate</name>
    </ligand>
</feature>
<comment type="catalytic activity">
    <reaction evidence="12">
        <text>D-ribose + ATP = D-ribose 5-phosphate + ADP + H(+)</text>
        <dbReference type="Rhea" id="RHEA:13697"/>
        <dbReference type="ChEBI" id="CHEBI:15378"/>
        <dbReference type="ChEBI" id="CHEBI:30616"/>
        <dbReference type="ChEBI" id="CHEBI:47013"/>
        <dbReference type="ChEBI" id="CHEBI:78346"/>
        <dbReference type="ChEBI" id="CHEBI:456216"/>
        <dbReference type="EC" id="2.7.1.15"/>
    </reaction>
</comment>
<keyword evidence="7 12" id="KW-0418">Kinase</keyword>
<dbReference type="GO" id="GO:0004747">
    <property type="term" value="F:ribokinase activity"/>
    <property type="evidence" value="ECO:0007669"/>
    <property type="project" value="UniProtKB-UniRule"/>
</dbReference>
<dbReference type="GO" id="GO:0009024">
    <property type="term" value="F:tagatose-6-phosphate kinase activity"/>
    <property type="evidence" value="ECO:0007669"/>
    <property type="project" value="UniProtKB-EC"/>
</dbReference>
<evidence type="ECO:0000313" key="16">
    <source>
        <dbReference type="Proteomes" id="UP000824072"/>
    </source>
</evidence>
<feature type="binding site" evidence="12">
    <location>
        <begin position="222"/>
        <end position="227"/>
    </location>
    <ligand>
        <name>ATP</name>
        <dbReference type="ChEBI" id="CHEBI:30616"/>
    </ligand>
</feature>
<keyword evidence="9 12" id="KW-0460">Magnesium</keyword>
<proteinExistence type="inferred from homology"/>
<dbReference type="InterPro" id="IPR002139">
    <property type="entry name" value="Ribo/fructo_kinase"/>
</dbReference>
<dbReference type="PIRSF" id="PIRSF000535">
    <property type="entry name" value="1PFK/6PFK/LacC"/>
    <property type="match status" value="1"/>
</dbReference>
<feature type="binding site" evidence="12">
    <location>
        <begin position="12"/>
        <end position="14"/>
    </location>
    <ligand>
        <name>substrate</name>
    </ligand>
</feature>
<dbReference type="GO" id="GO:0005988">
    <property type="term" value="P:lactose metabolic process"/>
    <property type="evidence" value="ECO:0007669"/>
    <property type="project" value="UniProtKB-KW"/>
</dbReference>
<evidence type="ECO:0000256" key="2">
    <source>
        <dbReference type="ARBA" id="ARBA00012035"/>
    </source>
</evidence>
<accession>A0A9D1LC75</accession>
<keyword evidence="10 12" id="KW-0630">Potassium</keyword>
<dbReference type="InterPro" id="IPR011611">
    <property type="entry name" value="PfkB_dom"/>
</dbReference>
<dbReference type="PANTHER" id="PTHR10584">
    <property type="entry name" value="SUGAR KINASE"/>
    <property type="match status" value="1"/>
</dbReference>
<dbReference type="InterPro" id="IPR001763">
    <property type="entry name" value="Rhodanese-like_dom"/>
</dbReference>
<feature type="binding site" evidence="12">
    <location>
        <position position="142"/>
    </location>
    <ligand>
        <name>substrate</name>
    </ligand>
</feature>
<dbReference type="PRINTS" id="PR00990">
    <property type="entry name" value="RIBOKINASE"/>
</dbReference>
<dbReference type="NCBIfam" id="TIGR02152">
    <property type="entry name" value="D_ribokin_bact"/>
    <property type="match status" value="1"/>
</dbReference>
<dbReference type="EC" id="2.7.1.15" evidence="2 12"/>
<keyword evidence="4 12" id="KW-0808">Transferase</keyword>
<dbReference type="AlphaFoldDB" id="A0A9D1LC75"/>
<keyword evidence="12" id="KW-0963">Cytoplasm</keyword>
<dbReference type="GO" id="GO:0005524">
    <property type="term" value="F:ATP binding"/>
    <property type="evidence" value="ECO:0007669"/>
    <property type="project" value="UniProtKB-UniRule"/>
</dbReference>
<comment type="function">
    <text evidence="12">Catalyzes the phosphorylation of ribose at O-5 in a reaction requiring ATP and magnesium. The resulting D-ribose-5-phosphate can then be used either for sythesis of nucleotides, histidine, and tryptophan, or as a component of the pentose phosphate pathway.</text>
</comment>